<dbReference type="FunFam" id="3.40.50.300:FF:000127">
    <property type="entry name" value="Ribose import ATP-binding protein RbsA"/>
    <property type="match status" value="1"/>
</dbReference>
<feature type="domain" description="ABC transporter" evidence="11">
    <location>
        <begin position="255"/>
        <end position="505"/>
    </location>
</feature>
<evidence type="ECO:0000256" key="1">
    <source>
        <dbReference type="ARBA" id="ARBA00004202"/>
    </source>
</evidence>
<evidence type="ECO:0000256" key="8">
    <source>
        <dbReference type="ARBA" id="ARBA00022840"/>
    </source>
</evidence>
<dbReference type="CDD" id="cd03216">
    <property type="entry name" value="ABC_Carb_Monos_I"/>
    <property type="match status" value="1"/>
</dbReference>
<keyword evidence="8" id="KW-0067">ATP-binding</keyword>
<proteinExistence type="predicted"/>
<dbReference type="InterPro" id="IPR017871">
    <property type="entry name" value="ABC_transporter-like_CS"/>
</dbReference>
<dbReference type="Proteomes" id="UP000008634">
    <property type="component" value="Chromosome"/>
</dbReference>
<feature type="domain" description="ABC transporter" evidence="11">
    <location>
        <begin position="13"/>
        <end position="248"/>
    </location>
</feature>
<dbReference type="KEGG" id="cao:Celal_2589"/>
<dbReference type="InterPro" id="IPR003439">
    <property type="entry name" value="ABC_transporter-like_ATP-bd"/>
</dbReference>
<dbReference type="CDD" id="cd03215">
    <property type="entry name" value="ABC_Carb_Monos_II"/>
    <property type="match status" value="1"/>
</dbReference>
<dbReference type="EMBL" id="CP002453">
    <property type="protein sequence ID" value="ADV49875.1"/>
    <property type="molecule type" value="Genomic_DNA"/>
</dbReference>
<dbReference type="GO" id="GO:0015749">
    <property type="term" value="P:monosaccharide transmembrane transport"/>
    <property type="evidence" value="ECO:0007669"/>
    <property type="project" value="UniProtKB-ARBA"/>
</dbReference>
<keyword evidence="12" id="KW-0378">Hydrolase</keyword>
<keyword evidence="13" id="KW-1185">Reference proteome</keyword>
<evidence type="ECO:0000259" key="11">
    <source>
        <dbReference type="PROSITE" id="PS50893"/>
    </source>
</evidence>
<dbReference type="RefSeq" id="WP_013551347.1">
    <property type="nucleotide sequence ID" value="NC_014934.1"/>
</dbReference>
<dbReference type="STRING" id="688270.Celal_2589"/>
<evidence type="ECO:0000313" key="12">
    <source>
        <dbReference type="EMBL" id="ADV49875.1"/>
    </source>
</evidence>
<keyword evidence="4" id="KW-1003">Cell membrane</keyword>
<evidence type="ECO:0000256" key="5">
    <source>
        <dbReference type="ARBA" id="ARBA00022597"/>
    </source>
</evidence>
<dbReference type="FunFam" id="3.40.50.300:FF:000126">
    <property type="entry name" value="Galactose/methyl galactoside import ATP-binding protein MglA"/>
    <property type="match status" value="1"/>
</dbReference>
<keyword evidence="5" id="KW-0762">Sugar transport</keyword>
<dbReference type="HOGENOM" id="CLU_000604_92_3_10"/>
<accession>E6XAF9</accession>
<protein>
    <submittedName>
        <fullName evidence="12">Monosaccharide-transporting ATPase</fullName>
        <ecNumber evidence="12">3.6.3.17</ecNumber>
    </submittedName>
</protein>
<evidence type="ECO:0000256" key="9">
    <source>
        <dbReference type="ARBA" id="ARBA00022967"/>
    </source>
</evidence>
<keyword evidence="3" id="KW-0813">Transport</keyword>
<dbReference type="SUPFAM" id="SSF52540">
    <property type="entry name" value="P-loop containing nucleoside triphosphate hydrolases"/>
    <property type="match status" value="2"/>
</dbReference>
<evidence type="ECO:0000313" key="13">
    <source>
        <dbReference type="Proteomes" id="UP000008634"/>
    </source>
</evidence>
<dbReference type="PROSITE" id="PS00211">
    <property type="entry name" value="ABC_TRANSPORTER_1"/>
    <property type="match status" value="1"/>
</dbReference>
<evidence type="ECO:0000256" key="3">
    <source>
        <dbReference type="ARBA" id="ARBA00022448"/>
    </source>
</evidence>
<dbReference type="InterPro" id="IPR050107">
    <property type="entry name" value="ABC_carbohydrate_import_ATPase"/>
</dbReference>
<dbReference type="InterPro" id="IPR027417">
    <property type="entry name" value="P-loop_NTPase"/>
</dbReference>
<reference evidence="12 13" key="1">
    <citation type="journal article" date="2010" name="Stand. Genomic Sci.">
        <title>Complete genome sequence of Cellulophaga algicola type strain (IC166).</title>
        <authorList>
            <person name="Abt B."/>
            <person name="Lu M."/>
            <person name="Misra M."/>
            <person name="Han C."/>
            <person name="Nolan M."/>
            <person name="Lucas S."/>
            <person name="Hammon N."/>
            <person name="Deshpande S."/>
            <person name="Cheng J.F."/>
            <person name="Tapia R."/>
            <person name="Goodwin L."/>
            <person name="Pitluck S."/>
            <person name="Liolios K."/>
            <person name="Pagani I."/>
            <person name="Ivanova N."/>
            <person name="Mavromatis K."/>
            <person name="Ovchinikova G."/>
            <person name="Pati A."/>
            <person name="Chen A."/>
            <person name="Palaniappan K."/>
            <person name="Land M."/>
            <person name="Hauser L."/>
            <person name="Chang Y.J."/>
            <person name="Jeffries C.D."/>
            <person name="Detter J.C."/>
            <person name="Brambilla E."/>
            <person name="Rohde M."/>
            <person name="Tindall B.J."/>
            <person name="Goker M."/>
            <person name="Woyke T."/>
            <person name="Bristow J."/>
            <person name="Eisen J.A."/>
            <person name="Markowitz V."/>
            <person name="Hugenholtz P."/>
            <person name="Kyrpides N.C."/>
            <person name="Klenk H.P."/>
            <person name="Lapidus A."/>
        </authorList>
    </citation>
    <scope>NUCLEOTIDE SEQUENCE [LARGE SCALE GENOMIC DNA]</scope>
    <source>
        <strain evidence="13">DSM 14237 / IC166 / ACAM 630</strain>
    </source>
</reference>
<organism evidence="12 13">
    <name type="scientific">Cellulophaga algicola (strain DSM 14237 / IC166 / ACAM 630)</name>
    <dbReference type="NCBI Taxonomy" id="688270"/>
    <lineage>
        <taxon>Bacteria</taxon>
        <taxon>Pseudomonadati</taxon>
        <taxon>Bacteroidota</taxon>
        <taxon>Flavobacteriia</taxon>
        <taxon>Flavobacteriales</taxon>
        <taxon>Flavobacteriaceae</taxon>
        <taxon>Cellulophaga</taxon>
    </lineage>
</organism>
<evidence type="ECO:0000256" key="6">
    <source>
        <dbReference type="ARBA" id="ARBA00022737"/>
    </source>
</evidence>
<dbReference type="GO" id="GO:0016887">
    <property type="term" value="F:ATP hydrolysis activity"/>
    <property type="evidence" value="ECO:0007669"/>
    <property type="project" value="InterPro"/>
</dbReference>
<dbReference type="PROSITE" id="PS50893">
    <property type="entry name" value="ABC_TRANSPORTER_2"/>
    <property type="match status" value="2"/>
</dbReference>
<keyword evidence="6" id="KW-0677">Repeat</keyword>
<keyword evidence="9" id="KW-1278">Translocase</keyword>
<keyword evidence="7" id="KW-0547">Nucleotide-binding</keyword>
<evidence type="ECO:0000256" key="4">
    <source>
        <dbReference type="ARBA" id="ARBA00022475"/>
    </source>
</evidence>
<evidence type="ECO:0000256" key="2">
    <source>
        <dbReference type="ARBA" id="ARBA00004533"/>
    </source>
</evidence>
<name>E6XAF9_CELAD</name>
<evidence type="ECO:0000256" key="10">
    <source>
        <dbReference type="ARBA" id="ARBA00023136"/>
    </source>
</evidence>
<dbReference type="PANTHER" id="PTHR43790:SF9">
    <property type="entry name" value="GALACTOFURANOSE TRANSPORTER ATP-BINDING PROTEIN YTFR"/>
    <property type="match status" value="1"/>
</dbReference>
<dbReference type="SMART" id="SM00382">
    <property type="entry name" value="AAA"/>
    <property type="match status" value="2"/>
</dbReference>
<dbReference type="InterPro" id="IPR003593">
    <property type="entry name" value="AAA+_ATPase"/>
</dbReference>
<sequence length="508" mass="55693">MADIENTKSKYRLEMSGISKSFGIVSVLEDVNLKVKPGEIHALLGENGAGKSTLMKILSGVHQKDTGKVLLNGQEINPKNTHDGQVLGINVVYQELSLINDLSVAENIYLHKLGASKFWMNWKEITRDAQELINSLGFDIDASATVRNLSIVQKQVVEIAKAISEDTKILVLDEPTTVFDPTDTQKLFDNLFKLKEKGISIIYISHHLEEIFKIADTVTVLKDGVDTGSMPVSETDTDAVIRLMIGRELKDLYPVRNITIGDVPIFEVKDLTAKNTFVHNVSFSVRPGEVLGIAGLGGSGRTETAKLIFGADKKKSGSVFLNGEELKTKSPVDAVKKGIGLVSENRKEEGVFLPLSIRKNISVTDFKSISKKFGFINVEKECKNAQNLIDKLNIKTPSSEVPVANLSGGNQQKVALAKWLSIDSKIIIIDEPTRGVDVGAKVEIYNLINEVAKKGVGVIVISSDMPEIMGIADRILVMYKGSIYGELPKEKFSEENILRYAIGKALKN</sequence>
<dbReference type="Pfam" id="PF00005">
    <property type="entry name" value="ABC_tran"/>
    <property type="match status" value="2"/>
</dbReference>
<dbReference type="GO" id="GO:0005524">
    <property type="term" value="F:ATP binding"/>
    <property type="evidence" value="ECO:0007669"/>
    <property type="project" value="UniProtKB-KW"/>
</dbReference>
<dbReference type="PANTHER" id="PTHR43790">
    <property type="entry name" value="CARBOHYDRATE TRANSPORT ATP-BINDING PROTEIN MG119-RELATED"/>
    <property type="match status" value="1"/>
</dbReference>
<dbReference type="eggNOG" id="COG1129">
    <property type="taxonomic scope" value="Bacteria"/>
</dbReference>
<keyword evidence="10" id="KW-0472">Membrane</keyword>
<evidence type="ECO:0000256" key="7">
    <source>
        <dbReference type="ARBA" id="ARBA00022741"/>
    </source>
</evidence>
<dbReference type="EC" id="3.6.3.17" evidence="12"/>
<dbReference type="GO" id="GO:0005886">
    <property type="term" value="C:plasma membrane"/>
    <property type="evidence" value="ECO:0007669"/>
    <property type="project" value="UniProtKB-SubCell"/>
</dbReference>
<dbReference type="Gene3D" id="3.40.50.300">
    <property type="entry name" value="P-loop containing nucleotide triphosphate hydrolases"/>
    <property type="match status" value="2"/>
</dbReference>
<dbReference type="AlphaFoldDB" id="E6XAF9"/>
<gene>
    <name evidence="12" type="ordered locus">Celal_2589</name>
</gene>
<comment type="subcellular location">
    <subcellularLocation>
        <location evidence="2">Cell inner membrane</location>
    </subcellularLocation>
    <subcellularLocation>
        <location evidence="1">Cell membrane</location>
        <topology evidence="1">Peripheral membrane protein</topology>
    </subcellularLocation>
</comment>